<dbReference type="Gene3D" id="3.30.63.10">
    <property type="entry name" value="Guanylate Kinase phosphate binding domain"/>
    <property type="match status" value="1"/>
</dbReference>
<protein>
    <recommendedName>
        <fullName evidence="5 13">Guanylate kinase</fullName>
        <ecNumber evidence="4 13">2.7.4.8</ecNumber>
    </recommendedName>
    <alternativeName>
        <fullName evidence="11 13">GMP kinase</fullName>
    </alternativeName>
</protein>
<dbReference type="InterPro" id="IPR020590">
    <property type="entry name" value="Guanylate_kinase_CS"/>
</dbReference>
<dbReference type="Gene3D" id="3.40.50.300">
    <property type="entry name" value="P-loop containing nucleotide triphosphate hydrolases"/>
    <property type="match status" value="1"/>
</dbReference>
<evidence type="ECO:0000256" key="4">
    <source>
        <dbReference type="ARBA" id="ARBA00012961"/>
    </source>
</evidence>
<dbReference type="RefSeq" id="WP_013422861.1">
    <property type="nucleotide sequence ID" value="NC_014666.1"/>
</dbReference>
<comment type="function">
    <text evidence="1 13">Essential for recycling GMP and indirectly, cGMP.</text>
</comment>
<evidence type="ECO:0000256" key="3">
    <source>
        <dbReference type="ARBA" id="ARBA00005790"/>
    </source>
</evidence>
<evidence type="ECO:0000256" key="9">
    <source>
        <dbReference type="ARBA" id="ARBA00022777"/>
    </source>
</evidence>
<keyword evidence="7 13" id="KW-0808">Transferase</keyword>
<keyword evidence="9 13" id="KW-0418">Kinase</keyword>
<evidence type="ECO:0000256" key="5">
    <source>
        <dbReference type="ARBA" id="ARBA00016296"/>
    </source>
</evidence>
<sequence>MGLTVLSGPSGVGKGTVVAAVRRLFPDVWVSVSATTRLPRPGETEGVEYHFVDRDHFVRMAKDGELVEHAEFAGNWYGTPRAPLERRLTTGLPALLEIELQGARQVRASMPSARFVFLTPPSWEELVRRLTGRGTEPPEVIERRLDRARVELAAEKEFDAVVVNDDVEAAAARLVSLMTDS</sequence>
<evidence type="ECO:0000256" key="12">
    <source>
        <dbReference type="ARBA" id="ARBA00048594"/>
    </source>
</evidence>
<dbReference type="InterPro" id="IPR008144">
    <property type="entry name" value="Guanylate_kin-like_dom"/>
</dbReference>
<dbReference type="OrthoDB" id="9808150at2"/>
<dbReference type="AlphaFoldDB" id="E3JA40"/>
<feature type="binding site" evidence="13">
    <location>
        <begin position="8"/>
        <end position="15"/>
    </location>
    <ligand>
        <name>ATP</name>
        <dbReference type="ChEBI" id="CHEBI:30616"/>
    </ligand>
</feature>
<dbReference type="EC" id="2.7.4.8" evidence="4 13"/>
<keyword evidence="10 13" id="KW-0067">ATP-binding</keyword>
<dbReference type="PANTHER" id="PTHR23117">
    <property type="entry name" value="GUANYLATE KINASE-RELATED"/>
    <property type="match status" value="1"/>
</dbReference>
<evidence type="ECO:0000256" key="7">
    <source>
        <dbReference type="ARBA" id="ARBA00022679"/>
    </source>
</evidence>
<dbReference type="Proteomes" id="UP000002484">
    <property type="component" value="Chromosome"/>
</dbReference>
<dbReference type="NCBIfam" id="TIGR03263">
    <property type="entry name" value="guanyl_kin"/>
    <property type="match status" value="1"/>
</dbReference>
<evidence type="ECO:0000259" key="14">
    <source>
        <dbReference type="PROSITE" id="PS50052"/>
    </source>
</evidence>
<gene>
    <name evidence="13" type="primary">gmk</name>
    <name evidence="15" type="ordered locus">FraEuI1c_1685</name>
</gene>
<keyword evidence="8 13" id="KW-0547">Nucleotide-binding</keyword>
<dbReference type="PROSITE" id="PS50052">
    <property type="entry name" value="GUANYLATE_KINASE_2"/>
    <property type="match status" value="1"/>
</dbReference>
<comment type="similarity">
    <text evidence="3 13">Belongs to the guanylate kinase family.</text>
</comment>
<evidence type="ECO:0000313" key="16">
    <source>
        <dbReference type="Proteomes" id="UP000002484"/>
    </source>
</evidence>
<evidence type="ECO:0000256" key="1">
    <source>
        <dbReference type="ARBA" id="ARBA00003531"/>
    </source>
</evidence>
<dbReference type="EMBL" id="CP002299">
    <property type="protein sequence ID" value="ADP79742.1"/>
    <property type="molecule type" value="Genomic_DNA"/>
</dbReference>
<dbReference type="Pfam" id="PF00625">
    <property type="entry name" value="Guanylate_kin"/>
    <property type="match status" value="1"/>
</dbReference>
<dbReference type="KEGG" id="fri:FraEuI1c_1685"/>
<reference evidence="15 16" key="1">
    <citation type="submission" date="2010-10" db="EMBL/GenBank/DDBJ databases">
        <title>Complete sequence of Frankia sp. EuI1c.</title>
        <authorList>
            <consortium name="US DOE Joint Genome Institute"/>
            <person name="Lucas S."/>
            <person name="Copeland A."/>
            <person name="Lapidus A."/>
            <person name="Cheng J.-F."/>
            <person name="Bruce D."/>
            <person name="Goodwin L."/>
            <person name="Pitluck S."/>
            <person name="Chertkov O."/>
            <person name="Detter J.C."/>
            <person name="Han C."/>
            <person name="Tapia R."/>
            <person name="Land M."/>
            <person name="Hauser L."/>
            <person name="Jeffries C."/>
            <person name="Kyrpides N."/>
            <person name="Ivanova N."/>
            <person name="Mikhailova N."/>
            <person name="Beauchemin N."/>
            <person name="Sen A."/>
            <person name="Sur S.A."/>
            <person name="Gtari M."/>
            <person name="Wall L."/>
            <person name="Tisa L."/>
            <person name="Woyke T."/>
        </authorList>
    </citation>
    <scope>NUCLEOTIDE SEQUENCE [LARGE SCALE GENOMIC DNA]</scope>
    <source>
        <strain evidence="16">DSM 45817 / CECT 9037 / EuI1c</strain>
    </source>
</reference>
<dbReference type="CDD" id="cd00071">
    <property type="entry name" value="GMPK"/>
    <property type="match status" value="1"/>
</dbReference>
<dbReference type="InterPro" id="IPR027417">
    <property type="entry name" value="P-loop_NTPase"/>
</dbReference>
<evidence type="ECO:0000313" key="15">
    <source>
        <dbReference type="EMBL" id="ADP79742.1"/>
    </source>
</evidence>
<dbReference type="InterPro" id="IPR008145">
    <property type="entry name" value="GK/Ca_channel_bsu"/>
</dbReference>
<dbReference type="GO" id="GO:0004385">
    <property type="term" value="F:GMP kinase activity"/>
    <property type="evidence" value="ECO:0007669"/>
    <property type="project" value="UniProtKB-UniRule"/>
</dbReference>
<dbReference type="STRING" id="298654.FraEuI1c_1685"/>
<dbReference type="GO" id="GO:0005524">
    <property type="term" value="F:ATP binding"/>
    <property type="evidence" value="ECO:0007669"/>
    <property type="project" value="UniProtKB-UniRule"/>
</dbReference>
<keyword evidence="6 13" id="KW-0963">Cytoplasm</keyword>
<comment type="catalytic activity">
    <reaction evidence="12 13">
        <text>GMP + ATP = GDP + ADP</text>
        <dbReference type="Rhea" id="RHEA:20780"/>
        <dbReference type="ChEBI" id="CHEBI:30616"/>
        <dbReference type="ChEBI" id="CHEBI:58115"/>
        <dbReference type="ChEBI" id="CHEBI:58189"/>
        <dbReference type="ChEBI" id="CHEBI:456216"/>
        <dbReference type="EC" id="2.7.4.8"/>
    </reaction>
</comment>
<dbReference type="FunCoup" id="E3JA40">
    <property type="interactions" value="339"/>
</dbReference>
<evidence type="ECO:0000256" key="10">
    <source>
        <dbReference type="ARBA" id="ARBA00022840"/>
    </source>
</evidence>
<dbReference type="InterPro" id="IPR017665">
    <property type="entry name" value="Guanylate_kinase"/>
</dbReference>
<feature type="domain" description="Guanylate kinase-like" evidence="14">
    <location>
        <begin position="1"/>
        <end position="179"/>
    </location>
</feature>
<evidence type="ECO:0000256" key="11">
    <source>
        <dbReference type="ARBA" id="ARBA00030128"/>
    </source>
</evidence>
<name>E3JA40_PSEI1</name>
<keyword evidence="16" id="KW-1185">Reference proteome</keyword>
<dbReference type="FunFam" id="3.30.63.10:FF:000005">
    <property type="entry name" value="Guanylate kinase"/>
    <property type="match status" value="1"/>
</dbReference>
<organism evidence="15 16">
    <name type="scientific">Pseudofrankia inefficax (strain DSM 45817 / CECT 9037 / DDB 130130 / EuI1c)</name>
    <name type="common">Frankia inefficax</name>
    <dbReference type="NCBI Taxonomy" id="298654"/>
    <lineage>
        <taxon>Bacteria</taxon>
        <taxon>Bacillati</taxon>
        <taxon>Actinomycetota</taxon>
        <taxon>Actinomycetes</taxon>
        <taxon>Frankiales</taxon>
        <taxon>Frankiaceae</taxon>
        <taxon>Pseudofrankia</taxon>
    </lineage>
</organism>
<dbReference type="InParanoid" id="E3JA40"/>
<accession>E3JA40</accession>
<proteinExistence type="inferred from homology"/>
<evidence type="ECO:0000256" key="8">
    <source>
        <dbReference type="ARBA" id="ARBA00022741"/>
    </source>
</evidence>
<dbReference type="HAMAP" id="MF_00328">
    <property type="entry name" value="Guanylate_kinase"/>
    <property type="match status" value="1"/>
</dbReference>
<evidence type="ECO:0000256" key="6">
    <source>
        <dbReference type="ARBA" id="ARBA00022490"/>
    </source>
</evidence>
<comment type="subcellular location">
    <subcellularLocation>
        <location evidence="2 13">Cytoplasm</location>
    </subcellularLocation>
</comment>
<evidence type="ECO:0000256" key="2">
    <source>
        <dbReference type="ARBA" id="ARBA00004496"/>
    </source>
</evidence>
<dbReference type="SUPFAM" id="SSF52540">
    <property type="entry name" value="P-loop containing nucleoside triphosphate hydrolases"/>
    <property type="match status" value="1"/>
</dbReference>
<dbReference type="PROSITE" id="PS00856">
    <property type="entry name" value="GUANYLATE_KINASE_1"/>
    <property type="match status" value="1"/>
</dbReference>
<dbReference type="eggNOG" id="COG0194">
    <property type="taxonomic scope" value="Bacteria"/>
</dbReference>
<dbReference type="GO" id="GO:0005829">
    <property type="term" value="C:cytosol"/>
    <property type="evidence" value="ECO:0007669"/>
    <property type="project" value="TreeGrafter"/>
</dbReference>
<dbReference type="PANTHER" id="PTHR23117:SF13">
    <property type="entry name" value="GUANYLATE KINASE"/>
    <property type="match status" value="1"/>
</dbReference>
<dbReference type="SMART" id="SM00072">
    <property type="entry name" value="GuKc"/>
    <property type="match status" value="1"/>
</dbReference>
<evidence type="ECO:0000256" key="13">
    <source>
        <dbReference type="HAMAP-Rule" id="MF_00328"/>
    </source>
</evidence>
<dbReference type="HOGENOM" id="CLU_001715_1_1_11"/>